<dbReference type="RefSeq" id="XP_034246780.1">
    <property type="nucleotide sequence ID" value="XM_034390889.1"/>
</dbReference>
<dbReference type="KEGG" id="tpal:117648378"/>
<dbReference type="InParanoid" id="A0A6P8Z8H7"/>
<name>A0A6P8Z8H7_THRPL</name>
<dbReference type="PANTHER" id="PTHR17608">
    <property type="entry name" value="GENETIC SUPPRESSOR ELEMENT 1"/>
    <property type="match status" value="1"/>
</dbReference>
<feature type="region of interest" description="Disordered" evidence="2">
    <location>
        <begin position="282"/>
        <end position="303"/>
    </location>
</feature>
<dbReference type="PANTHER" id="PTHR17608:SF4">
    <property type="entry name" value="GENETIC SUPPRESSOR ELEMENT 1"/>
    <property type="match status" value="1"/>
</dbReference>
<feature type="region of interest" description="Disordered" evidence="2">
    <location>
        <begin position="1"/>
        <end position="23"/>
    </location>
</feature>
<keyword evidence="4" id="KW-1185">Reference proteome</keyword>
<dbReference type="GeneID" id="117648378"/>
<dbReference type="InterPro" id="IPR022207">
    <property type="entry name" value="GSE-like"/>
</dbReference>
<proteinExistence type="predicted"/>
<feature type="compositionally biased region" description="Acidic residues" evidence="2">
    <location>
        <begin position="289"/>
        <end position="303"/>
    </location>
</feature>
<feature type="domain" description="Genetic suppressor element-like" evidence="3">
    <location>
        <begin position="59"/>
        <end position="115"/>
    </location>
</feature>
<organism evidence="5">
    <name type="scientific">Thrips palmi</name>
    <name type="common">Melon thrips</name>
    <dbReference type="NCBI Taxonomy" id="161013"/>
    <lineage>
        <taxon>Eukaryota</taxon>
        <taxon>Metazoa</taxon>
        <taxon>Ecdysozoa</taxon>
        <taxon>Arthropoda</taxon>
        <taxon>Hexapoda</taxon>
        <taxon>Insecta</taxon>
        <taxon>Pterygota</taxon>
        <taxon>Neoptera</taxon>
        <taxon>Paraneoptera</taxon>
        <taxon>Thysanoptera</taxon>
        <taxon>Terebrantia</taxon>
        <taxon>Thripoidea</taxon>
        <taxon>Thripidae</taxon>
        <taxon>Thrips</taxon>
    </lineage>
</organism>
<keyword evidence="1" id="KW-0175">Coiled coil</keyword>
<reference evidence="5" key="1">
    <citation type="submission" date="2025-08" db="UniProtKB">
        <authorList>
            <consortium name="RefSeq"/>
        </authorList>
    </citation>
    <scope>IDENTIFICATION</scope>
    <source>
        <tissue evidence="5">Total insect</tissue>
    </source>
</reference>
<dbReference type="Proteomes" id="UP000515158">
    <property type="component" value="Unplaced"/>
</dbReference>
<gene>
    <name evidence="5" type="primary">LOC117648378</name>
</gene>
<dbReference type="InterPro" id="IPR042337">
    <property type="entry name" value="GSE1"/>
</dbReference>
<evidence type="ECO:0000313" key="5">
    <source>
        <dbReference type="RefSeq" id="XP_034246780.1"/>
    </source>
</evidence>
<evidence type="ECO:0000256" key="2">
    <source>
        <dbReference type="SAM" id="MobiDB-lite"/>
    </source>
</evidence>
<feature type="compositionally biased region" description="Basic and acidic residues" evidence="2">
    <location>
        <begin position="1"/>
        <end position="10"/>
    </location>
</feature>
<evidence type="ECO:0000256" key="1">
    <source>
        <dbReference type="SAM" id="Coils"/>
    </source>
</evidence>
<evidence type="ECO:0000313" key="4">
    <source>
        <dbReference type="Proteomes" id="UP000515158"/>
    </source>
</evidence>
<accession>A0A6P8Z8H7</accession>
<dbReference type="OrthoDB" id="8194140at2759"/>
<evidence type="ECO:0000259" key="3">
    <source>
        <dbReference type="Pfam" id="PF12540"/>
    </source>
</evidence>
<feature type="coiled-coil region" evidence="1">
    <location>
        <begin position="336"/>
        <end position="363"/>
    </location>
</feature>
<dbReference type="Pfam" id="PF12540">
    <property type="entry name" value="DUF3736"/>
    <property type="match status" value="1"/>
</dbReference>
<protein>
    <submittedName>
        <fullName evidence="5">Uncharacterized protein LOC117648378</fullName>
    </submittedName>
</protein>
<sequence length="398" mass="44878">MQQKRLETRSRQKQPRFVKQRARQDLVHRHPALAVALPVASAQGSNGLPLEGAALTDESDSDSEEWWDDPKFDVLVTSGPPTPLHAPLEKLDFLGYFGLTTIDRRQYLELQRLLNGSDRMASALLEDSDDHLEQSANGLLLPLPTHPPEVVCGGTDYPSKVQFLRELELKTTTRREREDSETYWIACEGEKSRRGSNCKIAKYLLTYRESQKKRSKQNSVLASQRDFCKPVASRHVPSICDKLLGLSFSGMGVSASSPQSYLPLVRSALPCVLDVVLPAMLSQPNGEPPESDSESSAEDADNKEDEQWPGIEAIFSSYVNYHKRTNIELSVLRSHMSMLKEQVSQKNNEFNALEQRLKDLTLIKTSQDVERMRLQNCLDSLSSYLNGLKTNLRYKKPC</sequence>
<dbReference type="AlphaFoldDB" id="A0A6P8Z8H7"/>
<feature type="compositionally biased region" description="Basic residues" evidence="2">
    <location>
        <begin position="11"/>
        <end position="21"/>
    </location>
</feature>